<dbReference type="PROSITE" id="PS50294">
    <property type="entry name" value="WD_REPEATS_REGION"/>
    <property type="match status" value="1"/>
</dbReference>
<feature type="region of interest" description="Disordered" evidence="4">
    <location>
        <begin position="741"/>
        <end position="760"/>
    </location>
</feature>
<name>A0A6G0WUF1_9STRA</name>
<evidence type="ECO:0000313" key="5">
    <source>
        <dbReference type="EMBL" id="KAF0731090.1"/>
    </source>
</evidence>
<dbReference type="InterPro" id="IPR036322">
    <property type="entry name" value="WD40_repeat_dom_sf"/>
</dbReference>
<protein>
    <submittedName>
        <fullName evidence="5">Uncharacterized protein</fullName>
    </submittedName>
</protein>
<evidence type="ECO:0000256" key="1">
    <source>
        <dbReference type="ARBA" id="ARBA00022574"/>
    </source>
</evidence>
<dbReference type="AlphaFoldDB" id="A0A6G0WUF1"/>
<organism evidence="5 6">
    <name type="scientific">Aphanomyces euteiches</name>
    <dbReference type="NCBI Taxonomy" id="100861"/>
    <lineage>
        <taxon>Eukaryota</taxon>
        <taxon>Sar</taxon>
        <taxon>Stramenopiles</taxon>
        <taxon>Oomycota</taxon>
        <taxon>Saprolegniomycetes</taxon>
        <taxon>Saprolegniales</taxon>
        <taxon>Verrucalvaceae</taxon>
        <taxon>Aphanomyces</taxon>
    </lineage>
</organism>
<dbReference type="Gene3D" id="2.130.10.10">
    <property type="entry name" value="YVTN repeat-like/Quinoprotein amine dehydrogenase"/>
    <property type="match status" value="3"/>
</dbReference>
<evidence type="ECO:0000313" key="6">
    <source>
        <dbReference type="Proteomes" id="UP000481153"/>
    </source>
</evidence>
<keyword evidence="6" id="KW-1185">Reference proteome</keyword>
<feature type="repeat" description="WD" evidence="3">
    <location>
        <begin position="613"/>
        <end position="645"/>
    </location>
</feature>
<dbReference type="InterPro" id="IPR001680">
    <property type="entry name" value="WD40_rpt"/>
</dbReference>
<keyword evidence="1 3" id="KW-0853">WD repeat</keyword>
<dbReference type="PANTHER" id="PTHR45532:SF1">
    <property type="entry name" value="WD REPEAT-CONTAINING PROTEIN 97"/>
    <property type="match status" value="1"/>
</dbReference>
<dbReference type="SMART" id="SM00320">
    <property type="entry name" value="WD40"/>
    <property type="match status" value="10"/>
</dbReference>
<reference evidence="5 6" key="1">
    <citation type="submission" date="2019-07" db="EMBL/GenBank/DDBJ databases">
        <title>Genomics analysis of Aphanomyces spp. identifies a new class of oomycete effector associated with host adaptation.</title>
        <authorList>
            <person name="Gaulin E."/>
        </authorList>
    </citation>
    <scope>NUCLEOTIDE SEQUENCE [LARGE SCALE GENOMIC DNA]</scope>
    <source>
        <strain evidence="5 6">ATCC 201684</strain>
    </source>
</reference>
<feature type="compositionally biased region" description="Basic residues" evidence="4">
    <location>
        <begin position="829"/>
        <end position="841"/>
    </location>
</feature>
<dbReference type="InterPro" id="IPR015943">
    <property type="entry name" value="WD40/YVTN_repeat-like_dom_sf"/>
</dbReference>
<evidence type="ECO:0000256" key="2">
    <source>
        <dbReference type="ARBA" id="ARBA00022737"/>
    </source>
</evidence>
<dbReference type="Proteomes" id="UP000481153">
    <property type="component" value="Unassembled WGS sequence"/>
</dbReference>
<feature type="repeat" description="WD" evidence="3">
    <location>
        <begin position="240"/>
        <end position="274"/>
    </location>
</feature>
<dbReference type="EMBL" id="VJMJ01000147">
    <property type="protein sequence ID" value="KAF0731090.1"/>
    <property type="molecule type" value="Genomic_DNA"/>
</dbReference>
<gene>
    <name evidence="5" type="ORF">Ae201684_011637</name>
</gene>
<feature type="region of interest" description="Disordered" evidence="4">
    <location>
        <begin position="788"/>
        <end position="861"/>
    </location>
</feature>
<accession>A0A6G0WUF1</accession>
<keyword evidence="2" id="KW-0677">Repeat</keyword>
<feature type="compositionally biased region" description="Basic and acidic residues" evidence="4">
    <location>
        <begin position="800"/>
        <end position="814"/>
    </location>
</feature>
<dbReference type="PANTHER" id="PTHR45532">
    <property type="entry name" value="WD REPEAT-CONTAINING PROTEIN 97"/>
    <property type="match status" value="1"/>
</dbReference>
<dbReference type="InterPro" id="IPR019775">
    <property type="entry name" value="WD40_repeat_CS"/>
</dbReference>
<dbReference type="SUPFAM" id="SSF50978">
    <property type="entry name" value="WD40 repeat-like"/>
    <property type="match status" value="2"/>
</dbReference>
<evidence type="ECO:0000256" key="4">
    <source>
        <dbReference type="SAM" id="MobiDB-lite"/>
    </source>
</evidence>
<evidence type="ECO:0000256" key="3">
    <source>
        <dbReference type="PROSITE-ProRule" id="PRU00221"/>
    </source>
</evidence>
<proteinExistence type="predicted"/>
<sequence length="869" mass="96833">MQGAVIEETSQMMHQTPINAYCYNSKANCFVTSDEKALKLWSMEGEIRTVNLPQRTSYLIQTIEFIPSRNIYMASALDGTLRFYDDNIVELASIFTHRATILCLVFDEPRSRIISGGIDGCGAWLLRGKDTEGYDESHVMRNPAYQVAPLDLLSKTGTTWVRRMKLDDEGSRLLVLSENSIFVFNLLDGTLADTYKKLVKSKNGAVTDFLVFKKKSIIASCMDGSIYVITIYPRSTVAVFKEHTKTVTSLALDPVSGLLFSSSLDTSVRMWDVDLLRNVHHLRLDTPLVSLFLVPQTNPLIFVCQARQAMKALTLKHTLKEHSTLASSLAILIHLSAPGKCPRPPPKSSLPKVSRKTASMRVVAEALTEQRKPVSPSVVHEEHVVSICLDKSIRIFSGPEMITPSTIFVPEDAQDVVGFAFNAFRDFLYILMRKQILVFDVVEDIVSPAYVIDVDNRSVKSLAVCLEAPVFYTQPRKSQLASRRQLSSIVKSMRNDKPMEAWLVCGTDKGELLFSSTAHSTLDEATPQQAHPSAVTMLSFTSPSTLVSFGMDKSFGFWRVTPRVTRVGSMVVGDIPSCIQVAPTSQLLLCGYEDGRVDLVDFAQTEPVLHSSDINHAALVTAADFADTLHIVISTSFDMTIKVWDHEKNLLREVQMAAPLTSLCFANLRTGDVFVGMQAKMFSIAGVDILPAKLPAPRVSQEAPQRQEIRPPEVDTFATIRETVTQDVVQVHHGYCETETFVPGAEDTPQRQWSPTRVRRPPNVLTPDVVFYNPPILRHSPVKEPEVNLCPRPVSEDGASSDHERGAPFYDSRKLVKPPMPSSEAITRFKNRKDRMLHANRHGNSSPKPIPPTQQQQQLDTHRTVCCCF</sequence>
<dbReference type="Pfam" id="PF00400">
    <property type="entry name" value="WD40"/>
    <property type="match status" value="2"/>
</dbReference>
<comment type="caution">
    <text evidence="5">The sequence shown here is derived from an EMBL/GenBank/DDBJ whole genome shotgun (WGS) entry which is preliminary data.</text>
</comment>
<dbReference type="PROSITE" id="PS50082">
    <property type="entry name" value="WD_REPEATS_2"/>
    <property type="match status" value="2"/>
</dbReference>
<dbReference type="PROSITE" id="PS00678">
    <property type="entry name" value="WD_REPEATS_1"/>
    <property type="match status" value="1"/>
</dbReference>
<dbReference type="VEuPathDB" id="FungiDB:AeMF1_000623"/>